<gene>
    <name evidence="4" type="ORF">V6N11_017099</name>
</gene>
<reference evidence="4 5" key="1">
    <citation type="journal article" date="2024" name="G3 (Bethesda)">
        <title>Genome assembly of Hibiscus sabdariffa L. provides insights into metabolisms of medicinal natural products.</title>
        <authorList>
            <person name="Kim T."/>
        </authorList>
    </citation>
    <scope>NUCLEOTIDE SEQUENCE [LARGE SCALE GENOMIC DNA]</scope>
    <source>
        <strain evidence="4">TK-2024</strain>
        <tissue evidence="4">Old leaves</tissue>
    </source>
</reference>
<dbReference type="InterPro" id="IPR001878">
    <property type="entry name" value="Znf_CCHC"/>
</dbReference>
<dbReference type="PROSITE" id="PS50158">
    <property type="entry name" value="ZF_CCHC"/>
    <property type="match status" value="1"/>
</dbReference>
<feature type="compositionally biased region" description="Basic residues" evidence="2">
    <location>
        <begin position="217"/>
        <end position="228"/>
    </location>
</feature>
<keyword evidence="1" id="KW-0863">Zinc-finger</keyword>
<protein>
    <recommendedName>
        <fullName evidence="3">CCHC-type domain-containing protein</fullName>
    </recommendedName>
</protein>
<keyword evidence="1" id="KW-0479">Metal-binding</keyword>
<evidence type="ECO:0000313" key="4">
    <source>
        <dbReference type="EMBL" id="KAK9042016.1"/>
    </source>
</evidence>
<organism evidence="4 5">
    <name type="scientific">Hibiscus sabdariffa</name>
    <name type="common">roselle</name>
    <dbReference type="NCBI Taxonomy" id="183260"/>
    <lineage>
        <taxon>Eukaryota</taxon>
        <taxon>Viridiplantae</taxon>
        <taxon>Streptophyta</taxon>
        <taxon>Embryophyta</taxon>
        <taxon>Tracheophyta</taxon>
        <taxon>Spermatophyta</taxon>
        <taxon>Magnoliopsida</taxon>
        <taxon>eudicotyledons</taxon>
        <taxon>Gunneridae</taxon>
        <taxon>Pentapetalae</taxon>
        <taxon>rosids</taxon>
        <taxon>malvids</taxon>
        <taxon>Malvales</taxon>
        <taxon>Malvaceae</taxon>
        <taxon>Malvoideae</taxon>
        <taxon>Hibiscus</taxon>
    </lineage>
</organism>
<keyword evidence="5" id="KW-1185">Reference proteome</keyword>
<comment type="caution">
    <text evidence="4">The sequence shown here is derived from an EMBL/GenBank/DDBJ whole genome shotgun (WGS) entry which is preliminary data.</text>
</comment>
<dbReference type="InterPro" id="IPR036875">
    <property type="entry name" value="Znf_CCHC_sf"/>
</dbReference>
<dbReference type="SUPFAM" id="SSF57756">
    <property type="entry name" value="Retrovirus zinc finger-like domains"/>
    <property type="match status" value="1"/>
</dbReference>
<dbReference type="EMBL" id="JBBPBN010000004">
    <property type="protein sequence ID" value="KAK9042016.1"/>
    <property type="molecule type" value="Genomic_DNA"/>
</dbReference>
<feature type="region of interest" description="Disordered" evidence="2">
    <location>
        <begin position="202"/>
        <end position="228"/>
    </location>
</feature>
<evidence type="ECO:0000256" key="2">
    <source>
        <dbReference type="SAM" id="MobiDB-lite"/>
    </source>
</evidence>
<dbReference type="Gene3D" id="4.10.60.10">
    <property type="entry name" value="Zinc finger, CCHC-type"/>
    <property type="match status" value="1"/>
</dbReference>
<keyword evidence="1" id="KW-0862">Zinc</keyword>
<evidence type="ECO:0000256" key="1">
    <source>
        <dbReference type="PROSITE-ProRule" id="PRU00047"/>
    </source>
</evidence>
<feature type="domain" description="CCHC-type" evidence="3">
    <location>
        <begin position="230"/>
        <end position="244"/>
    </location>
</feature>
<name>A0ABR2TX63_9ROSI</name>
<proteinExistence type="predicted"/>
<accession>A0ABR2TX63</accession>
<dbReference type="PANTHER" id="PTHR47592">
    <property type="entry name" value="PBF68 PROTEIN"/>
    <property type="match status" value="1"/>
</dbReference>
<dbReference type="PANTHER" id="PTHR47592:SF27">
    <property type="entry name" value="OS08G0421700 PROTEIN"/>
    <property type="match status" value="1"/>
</dbReference>
<dbReference type="Pfam" id="PF14223">
    <property type="entry name" value="Retrotran_gag_2"/>
    <property type="match status" value="1"/>
</dbReference>
<dbReference type="Proteomes" id="UP001396334">
    <property type="component" value="Unassembled WGS sequence"/>
</dbReference>
<evidence type="ECO:0000259" key="3">
    <source>
        <dbReference type="PROSITE" id="PS50158"/>
    </source>
</evidence>
<evidence type="ECO:0000313" key="5">
    <source>
        <dbReference type="Proteomes" id="UP001396334"/>
    </source>
</evidence>
<sequence length="299" mass="34189">MATKFEIERFNGRNFSLWKLKIKAILRKDACLAAISERPADFTDNNKWNEMDENAIADLHLALADEVLSSIEEKKTAKEIWDHLTKLYKAKSLHNKIFLKRKLYSLRMSESTSVTENLKTLNTLFSQLTSLSYKIEPQERAELLLQSLPNLYDQLIINLTNNILMDHLVFDDVAAAILEEENRHKNKEGRQGNMQQAEALTVMRGRSTERGQSSSHNHGRSKSRSKKNLKCYNYGKKGHLKKDCWSLPKNSNPQGNIANTSNDGDVLCCEASTAMEGRKRFADIWLIDSGVTRVVRCQK</sequence>